<organism evidence="1 2">
    <name type="scientific">Homarus americanus</name>
    <name type="common">American lobster</name>
    <dbReference type="NCBI Taxonomy" id="6706"/>
    <lineage>
        <taxon>Eukaryota</taxon>
        <taxon>Metazoa</taxon>
        <taxon>Ecdysozoa</taxon>
        <taxon>Arthropoda</taxon>
        <taxon>Crustacea</taxon>
        <taxon>Multicrustacea</taxon>
        <taxon>Malacostraca</taxon>
        <taxon>Eumalacostraca</taxon>
        <taxon>Eucarida</taxon>
        <taxon>Decapoda</taxon>
        <taxon>Pleocyemata</taxon>
        <taxon>Astacidea</taxon>
        <taxon>Nephropoidea</taxon>
        <taxon>Nephropidae</taxon>
        <taxon>Homarus</taxon>
    </lineage>
</organism>
<keyword evidence="2" id="KW-1185">Reference proteome</keyword>
<evidence type="ECO:0000313" key="1">
    <source>
        <dbReference type="EMBL" id="KAG7160242.1"/>
    </source>
</evidence>
<accession>A0A8J5JKZ6</accession>
<comment type="caution">
    <text evidence="1">The sequence shown here is derived from an EMBL/GenBank/DDBJ whole genome shotgun (WGS) entry which is preliminary data.</text>
</comment>
<dbReference type="Proteomes" id="UP000747542">
    <property type="component" value="Unassembled WGS sequence"/>
</dbReference>
<gene>
    <name evidence="1" type="ORF">Hamer_G030014</name>
</gene>
<dbReference type="EMBL" id="JAHLQT010031562">
    <property type="protein sequence ID" value="KAG7160242.1"/>
    <property type="molecule type" value="Genomic_DNA"/>
</dbReference>
<reference evidence="1" key="1">
    <citation type="journal article" date="2021" name="Sci. Adv.">
        <title>The American lobster genome reveals insights on longevity, neural, and immune adaptations.</title>
        <authorList>
            <person name="Polinski J.M."/>
            <person name="Zimin A.V."/>
            <person name="Clark K.F."/>
            <person name="Kohn A.B."/>
            <person name="Sadowski N."/>
            <person name="Timp W."/>
            <person name="Ptitsyn A."/>
            <person name="Khanna P."/>
            <person name="Romanova D.Y."/>
            <person name="Williams P."/>
            <person name="Greenwood S.J."/>
            <person name="Moroz L.L."/>
            <person name="Walt D.R."/>
            <person name="Bodnar A.G."/>
        </authorList>
    </citation>
    <scope>NUCLEOTIDE SEQUENCE</scope>
    <source>
        <strain evidence="1">GMGI-L3</strain>
    </source>
</reference>
<sequence>MNSPPLETSHPESVIVLFTRLINLEDQLLSENDMPVFKSYCALEKTNNSEGNYNSALAM</sequence>
<proteinExistence type="predicted"/>
<protein>
    <submittedName>
        <fullName evidence="1">Uncharacterized protein</fullName>
    </submittedName>
</protein>
<evidence type="ECO:0000313" key="2">
    <source>
        <dbReference type="Proteomes" id="UP000747542"/>
    </source>
</evidence>
<name>A0A8J5JKZ6_HOMAM</name>
<dbReference type="AlphaFoldDB" id="A0A8J5JKZ6"/>